<dbReference type="Proteomes" id="UP000280935">
    <property type="component" value="Unassembled WGS sequence"/>
</dbReference>
<evidence type="ECO:0000256" key="1">
    <source>
        <dbReference type="SAM" id="Coils"/>
    </source>
</evidence>
<accession>A0A3P1WSM2</accession>
<dbReference type="AlphaFoldDB" id="A0A3P1WSM2"/>
<sequence>MAGRHAASSSKERNLALTILGVGTFIVLASMLGGVWVVRAGALLAIGMAFAAVMVAWSELHRERAEHQAEVRRQVALRKEQSERHRADSVAMIERFTGRAEKLQQIIEHLRRQLGAANSELSSMRGNAAWLRSEVSERQARIDGLTARIAELEAELAAAIEEETTENVVELPTPPVATSEEELWAEGEDPTMVDLSRVAKIIKQEEQQQKPRRRRRRA</sequence>
<protein>
    <submittedName>
        <fullName evidence="3">Uncharacterized protein</fullName>
    </submittedName>
</protein>
<proteinExistence type="predicted"/>
<keyword evidence="2" id="KW-1133">Transmembrane helix</keyword>
<evidence type="ECO:0000313" key="3">
    <source>
        <dbReference type="EMBL" id="RRD48966.1"/>
    </source>
</evidence>
<evidence type="ECO:0000256" key="2">
    <source>
        <dbReference type="SAM" id="Phobius"/>
    </source>
</evidence>
<feature type="coiled-coil region" evidence="1">
    <location>
        <begin position="93"/>
        <end position="162"/>
    </location>
</feature>
<reference evidence="3 4" key="1">
    <citation type="submission" date="2018-11" db="EMBL/GenBank/DDBJ databases">
        <title>Genomes From Bacteria Associated with the Canine Oral Cavity: a Test Case for Automated Genome-Based Taxonomic Assignment.</title>
        <authorList>
            <person name="Coil D.A."/>
            <person name="Jospin G."/>
            <person name="Darling A.E."/>
            <person name="Wallis C."/>
            <person name="Davis I.J."/>
            <person name="Harris S."/>
            <person name="Eisen J.A."/>
            <person name="Holcombe L.J."/>
            <person name="O'Flynn C."/>
        </authorList>
    </citation>
    <scope>NUCLEOTIDE SEQUENCE [LARGE SCALE GENOMIC DNA]</scope>
    <source>
        <strain evidence="3 4">OH2822_COT-296</strain>
    </source>
</reference>
<comment type="caution">
    <text evidence="3">The sequence shown here is derived from an EMBL/GenBank/DDBJ whole genome shotgun (WGS) entry which is preliminary data.</text>
</comment>
<name>A0A3P1WSM2_9ACTN</name>
<keyword evidence="2" id="KW-0812">Transmembrane</keyword>
<organism evidence="3 4">
    <name type="scientific">Arachnia propionica</name>
    <dbReference type="NCBI Taxonomy" id="1750"/>
    <lineage>
        <taxon>Bacteria</taxon>
        <taxon>Bacillati</taxon>
        <taxon>Actinomycetota</taxon>
        <taxon>Actinomycetes</taxon>
        <taxon>Propionibacteriales</taxon>
        <taxon>Propionibacteriaceae</taxon>
        <taxon>Arachnia</taxon>
    </lineage>
</organism>
<keyword evidence="1" id="KW-0175">Coiled coil</keyword>
<gene>
    <name evidence="3" type="ORF">EII35_10190</name>
</gene>
<keyword evidence="2" id="KW-0472">Membrane</keyword>
<feature type="transmembrane region" description="Helical" evidence="2">
    <location>
        <begin position="42"/>
        <end position="60"/>
    </location>
</feature>
<dbReference type="OrthoDB" id="3731821at2"/>
<evidence type="ECO:0000313" key="4">
    <source>
        <dbReference type="Proteomes" id="UP000280935"/>
    </source>
</evidence>
<dbReference type="EMBL" id="RQYT01000025">
    <property type="protein sequence ID" value="RRD48966.1"/>
    <property type="molecule type" value="Genomic_DNA"/>
</dbReference>
<dbReference type="RefSeq" id="WP_125228363.1">
    <property type="nucleotide sequence ID" value="NZ_RQYT01000025.1"/>
</dbReference>
<feature type="transmembrane region" description="Helical" evidence="2">
    <location>
        <begin position="15"/>
        <end position="36"/>
    </location>
</feature>